<dbReference type="RefSeq" id="YP_010092390.1">
    <property type="nucleotide sequence ID" value="NC_055728.1"/>
</dbReference>
<evidence type="ECO:0000313" key="1">
    <source>
        <dbReference type="EMBL" id="ARW58212.1"/>
    </source>
</evidence>
<name>A0A1Z1LZJ7_9CAUD</name>
<dbReference type="KEGG" id="vg:65109953"/>
<keyword evidence="2" id="KW-1185">Reference proteome</keyword>
<accession>A0A1Z1LZJ7</accession>
<sequence length="113" mass="13217">MSKLGYKLLLLEEDKKQKVWKNWRHKHGIYSVEIPVNELYQWSKDCCMYNHKGNEPVYIGNSTKTWFLGHAAGNVKYYDSENGPVMIIVGRFSKTGSEVYINPLDYPYEHNIA</sequence>
<organism evidence="1 2">
    <name type="scientific">Serratia phage X20</name>
    <dbReference type="NCBI Taxonomy" id="2006942"/>
    <lineage>
        <taxon>Viruses</taxon>
        <taxon>Duplodnaviria</taxon>
        <taxon>Heunggongvirae</taxon>
        <taxon>Uroviricota</taxon>
        <taxon>Caudoviricetes</taxon>
        <taxon>Pantevenvirales</taxon>
        <taxon>Straboviridae</taxon>
        <taxon>Tevenvirinae</taxon>
        <taxon>Winklervirus</taxon>
        <taxon>Winklervirus xtwenty</taxon>
    </lineage>
</organism>
<reference evidence="1 2" key="1">
    <citation type="submission" date="2017-05" db="EMBL/GenBank/DDBJ databases">
        <title>Environmental T4-family bacteriophages evolve to escape abortive infection via multiple routes in a bacterial host employing #altruistic suicide# through Type III toxin-antitoxin systems.</title>
        <authorList>
            <person name="Chen B."/>
            <person name="Akusobi C."/>
            <person name="Fang X."/>
            <person name="Salmond G.P.C."/>
        </authorList>
    </citation>
    <scope>NUCLEOTIDE SEQUENCE [LARGE SCALE GENOMIC DNA]</scope>
</reference>
<proteinExistence type="predicted"/>
<dbReference type="GeneID" id="65109953"/>
<dbReference type="Proteomes" id="UP000225074">
    <property type="component" value="Genome"/>
</dbReference>
<protein>
    <submittedName>
        <fullName evidence="1">Uncharacterized protein</fullName>
    </submittedName>
</protein>
<evidence type="ECO:0000313" key="2">
    <source>
        <dbReference type="Proteomes" id="UP000225074"/>
    </source>
</evidence>
<dbReference type="EMBL" id="MF036692">
    <property type="protein sequence ID" value="ARW58212.1"/>
    <property type="molecule type" value="Genomic_DNA"/>
</dbReference>